<dbReference type="PANTHER" id="PTHR36340">
    <property type="entry name" value="NAD(P)H DEHYDROGENASE SUBUNIT CRR3, CHLOROPLASTIC-RELATED"/>
    <property type="match status" value="1"/>
</dbReference>
<keyword evidence="2" id="KW-1133">Transmembrane helix</keyword>
<accession>A0AAD4RZ82</accession>
<keyword evidence="2" id="KW-0472">Membrane</keyword>
<evidence type="ECO:0000313" key="4">
    <source>
        <dbReference type="Proteomes" id="UP001202328"/>
    </source>
</evidence>
<dbReference type="GO" id="GO:0009773">
    <property type="term" value="P:photosynthetic electron transport in photosystem I"/>
    <property type="evidence" value="ECO:0007669"/>
    <property type="project" value="InterPro"/>
</dbReference>
<keyword evidence="4" id="KW-1185">Reference proteome</keyword>
<keyword evidence="2" id="KW-0812">Transmembrane</keyword>
<sequence>MASLRCSSSVITNSIFASLPSGSNNNVTKRSPGSSVPTQSKTRQQGLKGIKQQPSKAEVEKAIGAGMYRNRDSEESGEKTLFDKILTNPFGEEEGPVEQKLRETGEWILDTTEGPTRSAGKDIFVLLCTWVLPIWVLCLLVACGFVKLPFDVPFLDDLLM</sequence>
<evidence type="ECO:0008006" key="5">
    <source>
        <dbReference type="Google" id="ProtNLM"/>
    </source>
</evidence>
<dbReference type="AlphaFoldDB" id="A0AAD4RZ82"/>
<organism evidence="3 4">
    <name type="scientific">Papaver atlanticum</name>
    <dbReference type="NCBI Taxonomy" id="357466"/>
    <lineage>
        <taxon>Eukaryota</taxon>
        <taxon>Viridiplantae</taxon>
        <taxon>Streptophyta</taxon>
        <taxon>Embryophyta</taxon>
        <taxon>Tracheophyta</taxon>
        <taxon>Spermatophyta</taxon>
        <taxon>Magnoliopsida</taxon>
        <taxon>Ranunculales</taxon>
        <taxon>Papaveraceae</taxon>
        <taxon>Papaveroideae</taxon>
        <taxon>Papaver</taxon>
    </lineage>
</organism>
<feature type="compositionally biased region" description="Polar residues" evidence="1">
    <location>
        <begin position="18"/>
        <end position="45"/>
    </location>
</feature>
<evidence type="ECO:0000256" key="2">
    <source>
        <dbReference type="SAM" id="Phobius"/>
    </source>
</evidence>
<protein>
    <recommendedName>
        <fullName evidence="5">Chlororespiratory reduction 3</fullName>
    </recommendedName>
</protein>
<proteinExistence type="predicted"/>
<gene>
    <name evidence="3" type="ORF">MKW98_005717</name>
</gene>
<dbReference type="PANTHER" id="PTHR36340:SF1">
    <property type="entry name" value="NAD(P)H DEHYDROGENASE SUBUNIT CRR3, CHLOROPLASTIC-RELATED"/>
    <property type="match status" value="1"/>
</dbReference>
<dbReference type="GO" id="GO:0009535">
    <property type="term" value="C:chloroplast thylakoid membrane"/>
    <property type="evidence" value="ECO:0007669"/>
    <property type="project" value="InterPro"/>
</dbReference>
<dbReference type="InterPro" id="IPR038931">
    <property type="entry name" value="CRR3"/>
</dbReference>
<reference evidence="3" key="1">
    <citation type="submission" date="2022-04" db="EMBL/GenBank/DDBJ databases">
        <title>A functionally conserved STORR gene fusion in Papaver species that diverged 16.8 million years ago.</title>
        <authorList>
            <person name="Catania T."/>
        </authorList>
    </citation>
    <scope>NUCLEOTIDE SEQUENCE</scope>
    <source>
        <strain evidence="3">S-188037</strain>
    </source>
</reference>
<evidence type="ECO:0000256" key="1">
    <source>
        <dbReference type="SAM" id="MobiDB-lite"/>
    </source>
</evidence>
<feature type="transmembrane region" description="Helical" evidence="2">
    <location>
        <begin position="123"/>
        <end position="150"/>
    </location>
</feature>
<dbReference type="GO" id="GO:0010598">
    <property type="term" value="C:NAD(P)H dehydrogenase complex (plastoquinone)"/>
    <property type="evidence" value="ECO:0007669"/>
    <property type="project" value="InterPro"/>
</dbReference>
<dbReference type="Proteomes" id="UP001202328">
    <property type="component" value="Unassembled WGS sequence"/>
</dbReference>
<name>A0AAD4RZ82_9MAGN</name>
<dbReference type="EMBL" id="JAJJMB010016246">
    <property type="protein sequence ID" value="KAI3848337.1"/>
    <property type="molecule type" value="Genomic_DNA"/>
</dbReference>
<evidence type="ECO:0000313" key="3">
    <source>
        <dbReference type="EMBL" id="KAI3848337.1"/>
    </source>
</evidence>
<comment type="caution">
    <text evidence="3">The sequence shown here is derived from an EMBL/GenBank/DDBJ whole genome shotgun (WGS) entry which is preliminary data.</text>
</comment>
<feature type="region of interest" description="Disordered" evidence="1">
    <location>
        <begin position="18"/>
        <end position="59"/>
    </location>
</feature>